<evidence type="ECO:0000313" key="2">
    <source>
        <dbReference type="Proteomes" id="UP000765845"/>
    </source>
</evidence>
<proteinExistence type="predicted"/>
<dbReference type="Proteomes" id="UP000765845">
    <property type="component" value="Unassembled WGS sequence"/>
</dbReference>
<gene>
    <name evidence="1" type="ORF">HCU74_19470</name>
</gene>
<dbReference type="InterPro" id="IPR051544">
    <property type="entry name" value="TPS_OM_transporter"/>
</dbReference>
<reference evidence="1 2" key="1">
    <citation type="submission" date="2020-04" db="EMBL/GenBank/DDBJ databases">
        <authorList>
            <person name="Yoon J."/>
        </authorList>
    </citation>
    <scope>NUCLEOTIDE SEQUENCE [LARGE SCALE GENOMIC DNA]</scope>
    <source>
        <strain evidence="1 2">KMU-166</strain>
    </source>
</reference>
<evidence type="ECO:0008006" key="3">
    <source>
        <dbReference type="Google" id="ProtNLM"/>
    </source>
</evidence>
<comment type="caution">
    <text evidence="1">The sequence shown here is derived from an EMBL/GenBank/DDBJ whole genome shotgun (WGS) entry which is preliminary data.</text>
</comment>
<keyword evidence="2" id="KW-1185">Reference proteome</keyword>
<dbReference type="PANTHER" id="PTHR34597:SF3">
    <property type="entry name" value="OUTER MEMBRANE TRANSPORTER CDIB"/>
    <property type="match status" value="1"/>
</dbReference>
<sequence>MAIDLPPVMPPQLASQVQIQAHQPRSAAIEQKINGVLMRVYGNKYLSTEQVTGILAAAETPSAAITALTRRYYNLGHLLVAVHYYRQDDTVHVLVEQNTVKGLRGNPRATAFFDGLVDDPDLQLEEFDRARVLADVYAERAGVEYSISYEQHYDNAVILDFIESPSDDYDANDAYVEINNQGSRFLGRYFGELGGSQRFSTGTEFRLGYRTAFTDFGEASDGDDFHRLNIALEQPMASGLYTVEASHIRYEREPTVSATSAADPACLPLLMNCDAAISETELSLDARISSAALRGEHVLYSNPVRRLSLFERVEYIDSRIEARSSDTPLLEERYATLEIGGRYSLRDTVLGQPSFARLQLAGKIGLSGSGGSFESDDGNGVGIGRRSADFFVFTPAVALRTSLANGAELSLNALGQWNNSVQLPQQQQWVLGGIHRLAAWLPGTLIGDEGFYARLALQKSFDWNGVAITPAVFTEYGSAWFQDTSSALGDAQSLSDIGVSVTFDVAQGLESELALATAVSEDVQDETRVERQEAEFFWRLRWRF</sequence>
<accession>A0ABX1GK15</accession>
<protein>
    <recommendedName>
        <fullName evidence="3">Heme/hemopexin transporter protein HuxB</fullName>
    </recommendedName>
</protein>
<organism evidence="1 2">
    <name type="scientific">Spongiibacter thalassae</name>
    <dbReference type="NCBI Taxonomy" id="2721624"/>
    <lineage>
        <taxon>Bacteria</taxon>
        <taxon>Pseudomonadati</taxon>
        <taxon>Pseudomonadota</taxon>
        <taxon>Gammaproteobacteria</taxon>
        <taxon>Cellvibrionales</taxon>
        <taxon>Spongiibacteraceae</taxon>
        <taxon>Spongiibacter</taxon>
    </lineage>
</organism>
<evidence type="ECO:0000313" key="1">
    <source>
        <dbReference type="EMBL" id="NKI19592.1"/>
    </source>
</evidence>
<dbReference type="EMBL" id="JAAWWK010000009">
    <property type="protein sequence ID" value="NKI19592.1"/>
    <property type="molecule type" value="Genomic_DNA"/>
</dbReference>
<name>A0ABX1GK15_9GAMM</name>
<dbReference type="Gene3D" id="2.40.160.50">
    <property type="entry name" value="membrane protein fhac: a member of the omp85/tpsb transporter family"/>
    <property type="match status" value="1"/>
</dbReference>
<dbReference type="PANTHER" id="PTHR34597">
    <property type="entry name" value="SLR1661 PROTEIN"/>
    <property type="match status" value="1"/>
</dbReference>
<dbReference type="RefSeq" id="WP_168452113.1">
    <property type="nucleotide sequence ID" value="NZ_JAAWWK010000009.1"/>
</dbReference>